<dbReference type="STRING" id="1499688.BN000_05044"/>
<protein>
    <submittedName>
        <fullName evidence="1">Uncharacterized protein</fullName>
    </submittedName>
</protein>
<reference evidence="2" key="1">
    <citation type="submission" date="2015-05" db="EMBL/GenBank/DDBJ databases">
        <authorList>
            <person name="Urmite Genomes"/>
        </authorList>
    </citation>
    <scope>NUCLEOTIDE SEQUENCE [LARGE SCALE GENOMIC DNA]</scope>
    <source>
        <strain evidence="2">LF1</strain>
    </source>
</reference>
<dbReference type="AlphaFoldDB" id="A0A0U1P3X0"/>
<evidence type="ECO:0000313" key="1">
    <source>
        <dbReference type="EMBL" id="CRK84985.1"/>
    </source>
</evidence>
<name>A0A0U1P3X0_9BACI</name>
<dbReference type="EMBL" id="CVRB01000006">
    <property type="protein sequence ID" value="CRK84985.1"/>
    <property type="molecule type" value="Genomic_DNA"/>
</dbReference>
<gene>
    <name evidence="1" type="ORF">BN000_05044</name>
</gene>
<accession>A0A0U1P3X0</accession>
<sequence>MLTFEEKLAIIETFPELERVNVSLGRVNFQFNESVFDKKNVVYHLHPNGNGFVYAGSLSEYQTDEKGMVNIRDYSPKDLKELIKESIKSLSAVEIPVTEAAVIGDNQEERWGNEKNELLLLVNEDEIWNIYFGLNLEETFDTREEAVTFLEDEGFKRR</sequence>
<dbReference type="OrthoDB" id="2360619at2"/>
<evidence type="ECO:0000313" key="2">
    <source>
        <dbReference type="Proteomes" id="UP000199087"/>
    </source>
</evidence>
<organism evidence="1 2">
    <name type="scientific">Neobacillus massiliamazoniensis</name>
    <dbReference type="NCBI Taxonomy" id="1499688"/>
    <lineage>
        <taxon>Bacteria</taxon>
        <taxon>Bacillati</taxon>
        <taxon>Bacillota</taxon>
        <taxon>Bacilli</taxon>
        <taxon>Bacillales</taxon>
        <taxon>Bacillaceae</taxon>
        <taxon>Neobacillus</taxon>
    </lineage>
</organism>
<dbReference type="Proteomes" id="UP000199087">
    <property type="component" value="Unassembled WGS sequence"/>
</dbReference>
<keyword evidence="2" id="KW-1185">Reference proteome</keyword>
<proteinExistence type="predicted"/>
<dbReference type="RefSeq" id="WP_090639504.1">
    <property type="nucleotide sequence ID" value="NZ_CVRB01000006.1"/>
</dbReference>